<dbReference type="EMBL" id="FNCA01000006">
    <property type="protein sequence ID" value="SDG01001.1"/>
    <property type="molecule type" value="Genomic_DNA"/>
</dbReference>
<name>A0A7Z7AXB8_9EURY</name>
<sequence length="193" mass="22572">MANLDVQRLRKNLLKYYGKFNVLPTNTYELSSNMDGSNCAAIIDDITSYLLKPAEKNIRLELSQIFKDSENPEIPYFEVVMDIMQFMNEFVGDPHTVELIFARVNNDVARKKLEIEDKIYYTNEEWTPEVAESAMQKLRDVGTERDYQLMVDQLTDVLSHFTSEEGIKTVRMRLNNIIKNHCQRELDDLTIHL</sequence>
<dbReference type="Proteomes" id="UP000199259">
    <property type="component" value="Unassembled WGS sequence"/>
</dbReference>
<gene>
    <name evidence="1" type="ORF">SAMN04488589_1905</name>
</gene>
<comment type="caution">
    <text evidence="1">The sequence shown here is derived from an EMBL/GenBank/DDBJ whole genome shotgun (WGS) entry which is preliminary data.</text>
</comment>
<dbReference type="RefSeq" id="WP_154717836.1">
    <property type="nucleotide sequence ID" value="NZ_FNCA01000006.1"/>
</dbReference>
<dbReference type="AlphaFoldDB" id="A0A7Z7AXB8"/>
<dbReference type="OrthoDB" id="122904at2157"/>
<reference evidence="1 2" key="1">
    <citation type="submission" date="2016-10" db="EMBL/GenBank/DDBJ databases">
        <authorList>
            <person name="Varghese N."/>
            <person name="Submissions S."/>
        </authorList>
    </citation>
    <scope>NUCLEOTIDE SEQUENCE [LARGE SCALE GENOMIC DNA]</scope>
    <source>
        <strain evidence="1 2">PL 12/M</strain>
    </source>
</reference>
<evidence type="ECO:0000313" key="2">
    <source>
        <dbReference type="Proteomes" id="UP000199259"/>
    </source>
</evidence>
<organism evidence="1 2">
    <name type="scientific">Methanolobus vulcani</name>
    <dbReference type="NCBI Taxonomy" id="38026"/>
    <lineage>
        <taxon>Archaea</taxon>
        <taxon>Methanobacteriati</taxon>
        <taxon>Methanobacteriota</taxon>
        <taxon>Stenosarchaea group</taxon>
        <taxon>Methanomicrobia</taxon>
        <taxon>Methanosarcinales</taxon>
        <taxon>Methanosarcinaceae</taxon>
        <taxon>Methanolobus</taxon>
    </lineage>
</organism>
<evidence type="ECO:0000313" key="1">
    <source>
        <dbReference type="EMBL" id="SDG01001.1"/>
    </source>
</evidence>
<accession>A0A7Z7AXB8</accession>
<protein>
    <submittedName>
        <fullName evidence="1">Uncharacterized protein</fullName>
    </submittedName>
</protein>
<proteinExistence type="predicted"/>
<keyword evidence="2" id="KW-1185">Reference proteome</keyword>